<gene>
    <name evidence="1" type="ORF">BDN72DRAFT_881178</name>
</gene>
<protein>
    <submittedName>
        <fullName evidence="1">Uncharacterized protein</fullName>
    </submittedName>
</protein>
<evidence type="ECO:0000313" key="2">
    <source>
        <dbReference type="Proteomes" id="UP000308600"/>
    </source>
</evidence>
<evidence type="ECO:0000313" key="1">
    <source>
        <dbReference type="EMBL" id="TFK65059.1"/>
    </source>
</evidence>
<accession>A0ACD3AIF2</accession>
<reference evidence="1 2" key="1">
    <citation type="journal article" date="2019" name="Nat. Ecol. Evol.">
        <title>Megaphylogeny resolves global patterns of mushroom evolution.</title>
        <authorList>
            <person name="Varga T."/>
            <person name="Krizsan K."/>
            <person name="Foldi C."/>
            <person name="Dima B."/>
            <person name="Sanchez-Garcia M."/>
            <person name="Sanchez-Ramirez S."/>
            <person name="Szollosi G.J."/>
            <person name="Szarkandi J.G."/>
            <person name="Papp V."/>
            <person name="Albert L."/>
            <person name="Andreopoulos W."/>
            <person name="Angelini C."/>
            <person name="Antonin V."/>
            <person name="Barry K.W."/>
            <person name="Bougher N.L."/>
            <person name="Buchanan P."/>
            <person name="Buyck B."/>
            <person name="Bense V."/>
            <person name="Catcheside P."/>
            <person name="Chovatia M."/>
            <person name="Cooper J."/>
            <person name="Damon W."/>
            <person name="Desjardin D."/>
            <person name="Finy P."/>
            <person name="Geml J."/>
            <person name="Haridas S."/>
            <person name="Hughes K."/>
            <person name="Justo A."/>
            <person name="Karasinski D."/>
            <person name="Kautmanova I."/>
            <person name="Kiss B."/>
            <person name="Kocsube S."/>
            <person name="Kotiranta H."/>
            <person name="LaButti K.M."/>
            <person name="Lechner B.E."/>
            <person name="Liimatainen K."/>
            <person name="Lipzen A."/>
            <person name="Lukacs Z."/>
            <person name="Mihaltcheva S."/>
            <person name="Morgado L.N."/>
            <person name="Niskanen T."/>
            <person name="Noordeloos M.E."/>
            <person name="Ohm R.A."/>
            <person name="Ortiz-Santana B."/>
            <person name="Ovrebo C."/>
            <person name="Racz N."/>
            <person name="Riley R."/>
            <person name="Savchenko A."/>
            <person name="Shiryaev A."/>
            <person name="Soop K."/>
            <person name="Spirin V."/>
            <person name="Szebenyi C."/>
            <person name="Tomsovsky M."/>
            <person name="Tulloss R.E."/>
            <person name="Uehling J."/>
            <person name="Grigoriev I.V."/>
            <person name="Vagvolgyi C."/>
            <person name="Papp T."/>
            <person name="Martin F.M."/>
            <person name="Miettinen O."/>
            <person name="Hibbett D.S."/>
            <person name="Nagy L.G."/>
        </authorList>
    </citation>
    <scope>NUCLEOTIDE SEQUENCE [LARGE SCALE GENOMIC DNA]</scope>
    <source>
        <strain evidence="1 2">NL-1719</strain>
    </source>
</reference>
<proteinExistence type="predicted"/>
<sequence>MSSEKLDTVPIFSALPQELIDAFIDNLHNDQGSLLACTLSSRRFLPSCRKYLFHSLRLDRSNIQSNPSDFRQIFKGNPQLGSFVRDLTLHPKLPSTNSAALLWVLGHYLKNVFNLNIESLGTLNTDWNTIAPETRWEISRLLQLTTLTRLSITSFADIPVSIFEGVTGLKQIHLSRTSWSPAVISGPVPRPEVLSITFTGGSAKGAPIYTFLGRPSPPFLLDNIKELHFWITGNTDSRIKEVFLPRVRHLRAIKIHLHDTPLDLSIILPMCSPETTLDITLSCYLPTKSDPSEALLQTLGSLSPAPSRPIAITVQAIVSRSDEEDPLEGLDDLVFRLYKEGSLKTFELSYRFYTENKSTFESTLSHRMPKSSELEAFVITANGKAHEKHLLC</sequence>
<dbReference type="Proteomes" id="UP000308600">
    <property type="component" value="Unassembled WGS sequence"/>
</dbReference>
<organism evidence="1 2">
    <name type="scientific">Pluteus cervinus</name>
    <dbReference type="NCBI Taxonomy" id="181527"/>
    <lineage>
        <taxon>Eukaryota</taxon>
        <taxon>Fungi</taxon>
        <taxon>Dikarya</taxon>
        <taxon>Basidiomycota</taxon>
        <taxon>Agaricomycotina</taxon>
        <taxon>Agaricomycetes</taxon>
        <taxon>Agaricomycetidae</taxon>
        <taxon>Agaricales</taxon>
        <taxon>Pluteineae</taxon>
        <taxon>Pluteaceae</taxon>
        <taxon>Pluteus</taxon>
    </lineage>
</organism>
<keyword evidence="2" id="KW-1185">Reference proteome</keyword>
<dbReference type="EMBL" id="ML208450">
    <property type="protein sequence ID" value="TFK65059.1"/>
    <property type="molecule type" value="Genomic_DNA"/>
</dbReference>
<name>A0ACD3AIF2_9AGAR</name>